<gene>
    <name evidence="1" type="ORF">FMM72_00640</name>
</gene>
<accession>A0A845SUZ0</accession>
<protein>
    <submittedName>
        <fullName evidence="1">Uncharacterized protein</fullName>
    </submittedName>
</protein>
<evidence type="ECO:0000313" key="1">
    <source>
        <dbReference type="EMBL" id="NDO37767.1"/>
    </source>
</evidence>
<reference evidence="1 2" key="1">
    <citation type="submission" date="2019-06" db="EMBL/GenBank/DDBJ databases">
        <title>Draft genome sequences of 15 bacterial species constituting the stable defined intestinal microbiota of the GM15 gnotobiotic mouse model.</title>
        <authorList>
            <person name="Elie C."/>
            <person name="Mathieu A."/>
            <person name="Saliou A."/>
            <person name="Darnaud M."/>
            <person name="Leulier F."/>
            <person name="Tamellini A."/>
        </authorList>
    </citation>
    <scope>NUCLEOTIDE SEQUENCE [LARGE SCALE GENOMIC DNA]</scope>
    <source>
        <strain evidence="1 2">JM4-15</strain>
    </source>
</reference>
<dbReference type="RefSeq" id="WP_162220250.1">
    <property type="nucleotide sequence ID" value="NZ_VIQT01000002.1"/>
</dbReference>
<sequence length="95" mass="10976">MAWDRRAKKKSYCAYCGKEIKWVRQRGASKSTPVDPRCIYFLPDPNGQPLISSDGSERIGRIVNDGLLGYHRHDCPMLPRKSQLSEKERLARQWA</sequence>
<evidence type="ECO:0000313" key="2">
    <source>
        <dbReference type="Proteomes" id="UP000462501"/>
    </source>
</evidence>
<proteinExistence type="predicted"/>
<dbReference type="Proteomes" id="UP000462501">
    <property type="component" value="Unassembled WGS sequence"/>
</dbReference>
<organism evidence="1 2">
    <name type="scientific">Anaerotruncus colihominis</name>
    <dbReference type="NCBI Taxonomy" id="169435"/>
    <lineage>
        <taxon>Bacteria</taxon>
        <taxon>Bacillati</taxon>
        <taxon>Bacillota</taxon>
        <taxon>Clostridia</taxon>
        <taxon>Eubacteriales</taxon>
        <taxon>Oscillospiraceae</taxon>
        <taxon>Anaerotruncus</taxon>
    </lineage>
</organism>
<dbReference type="AlphaFoldDB" id="A0A845SUZ0"/>
<name>A0A845SUZ0_9FIRM</name>
<comment type="caution">
    <text evidence="1">The sequence shown here is derived from an EMBL/GenBank/DDBJ whole genome shotgun (WGS) entry which is preliminary data.</text>
</comment>
<dbReference type="EMBL" id="VIQT01000002">
    <property type="protein sequence ID" value="NDO37767.1"/>
    <property type="molecule type" value="Genomic_DNA"/>
</dbReference>